<sequence>MWDEKITNTIQETEFVQAESTDAESCEAEKYEAGKCEAEEALNEAFSIIKEKLETGPNFVSAVLKFSERVRGMSDQRLASALHCFNSDGTRSELKV</sequence>
<comment type="caution">
    <text evidence="1">The sequence shown here is derived from an EMBL/GenBank/DDBJ whole genome shotgun (WGS) entry which is preliminary data.</text>
</comment>
<proteinExistence type="predicted"/>
<dbReference type="AlphaFoldDB" id="A0A6S7GMX9"/>
<dbReference type="EMBL" id="CACRXK020000956">
    <property type="protein sequence ID" value="CAB3986031.1"/>
    <property type="molecule type" value="Genomic_DNA"/>
</dbReference>
<keyword evidence="2" id="KW-1185">Reference proteome</keyword>
<accession>A0A6S7GMX9</accession>
<reference evidence="1" key="1">
    <citation type="submission" date="2020-04" db="EMBL/GenBank/DDBJ databases">
        <authorList>
            <person name="Alioto T."/>
            <person name="Alioto T."/>
            <person name="Gomez Garrido J."/>
        </authorList>
    </citation>
    <scope>NUCLEOTIDE SEQUENCE</scope>
    <source>
        <strain evidence="1">A484AB</strain>
    </source>
</reference>
<protein>
    <submittedName>
        <fullName evidence="1">Uncharacterized protein</fullName>
    </submittedName>
</protein>
<dbReference type="Proteomes" id="UP001152795">
    <property type="component" value="Unassembled WGS sequence"/>
</dbReference>
<evidence type="ECO:0000313" key="2">
    <source>
        <dbReference type="Proteomes" id="UP001152795"/>
    </source>
</evidence>
<organism evidence="1 2">
    <name type="scientific">Paramuricea clavata</name>
    <name type="common">Red gorgonian</name>
    <name type="synonym">Violescent sea-whip</name>
    <dbReference type="NCBI Taxonomy" id="317549"/>
    <lineage>
        <taxon>Eukaryota</taxon>
        <taxon>Metazoa</taxon>
        <taxon>Cnidaria</taxon>
        <taxon>Anthozoa</taxon>
        <taxon>Octocorallia</taxon>
        <taxon>Malacalcyonacea</taxon>
        <taxon>Plexauridae</taxon>
        <taxon>Paramuricea</taxon>
    </lineage>
</organism>
<name>A0A6S7GMX9_PARCT</name>
<gene>
    <name evidence="1" type="ORF">PACLA_8A065112</name>
</gene>
<evidence type="ECO:0000313" key="1">
    <source>
        <dbReference type="EMBL" id="CAB3986031.1"/>
    </source>
</evidence>